<gene>
    <name evidence="2" type="ORF">Athai_43650</name>
</gene>
<keyword evidence="3" id="KW-1185">Reference proteome</keyword>
<dbReference type="InterPro" id="IPR010982">
    <property type="entry name" value="Lambda_DNA-bd_dom_sf"/>
</dbReference>
<dbReference type="Proteomes" id="UP000611640">
    <property type="component" value="Chromosome"/>
</dbReference>
<sequence length="283" mass="31696">MTATSPVIKAWELGIRLREYRQQAGLTATETAKNIGVTQGHVSAVEAGRPKLTADRLAQLCTLYDIGSDERVELESLRLGANEKAWWHEYGGIFSAELQKFFGLEAGAECVRSYHSELIYGLFQTEEYTRALIAGGTPHVRLTEVERRVQARMARRNRLAGTDPLQISCLLAESTLRQNIGGRDVMAAQLDHLVMLSSQPNIQLRVLPFSLGVHPSIGAPYQVLSFESPRLHDIVWQEILTSTAIVDSRDDVADYVLTYHMTERLALSEDESITFIQDIRKEV</sequence>
<reference evidence="2 3" key="1">
    <citation type="submission" date="2020-08" db="EMBL/GenBank/DDBJ databases">
        <title>Whole genome shotgun sequence of Actinocatenispora thailandica NBRC 105041.</title>
        <authorList>
            <person name="Komaki H."/>
            <person name="Tamura T."/>
        </authorList>
    </citation>
    <scope>NUCLEOTIDE SEQUENCE [LARGE SCALE GENOMIC DNA]</scope>
    <source>
        <strain evidence="2 3">NBRC 105041</strain>
    </source>
</reference>
<dbReference type="PROSITE" id="PS50943">
    <property type="entry name" value="HTH_CROC1"/>
    <property type="match status" value="1"/>
</dbReference>
<evidence type="ECO:0000259" key="1">
    <source>
        <dbReference type="PROSITE" id="PS50943"/>
    </source>
</evidence>
<dbReference type="SMART" id="SM00530">
    <property type="entry name" value="HTH_XRE"/>
    <property type="match status" value="1"/>
</dbReference>
<dbReference type="SUPFAM" id="SSF47413">
    <property type="entry name" value="lambda repressor-like DNA-binding domains"/>
    <property type="match status" value="1"/>
</dbReference>
<evidence type="ECO:0000313" key="2">
    <source>
        <dbReference type="EMBL" id="BCJ36862.1"/>
    </source>
</evidence>
<dbReference type="KEGG" id="atl:Athai_43650"/>
<dbReference type="RefSeq" id="WP_203963166.1">
    <property type="nucleotide sequence ID" value="NZ_AP023355.1"/>
</dbReference>
<dbReference type="EMBL" id="AP023355">
    <property type="protein sequence ID" value="BCJ36862.1"/>
    <property type="molecule type" value="Genomic_DNA"/>
</dbReference>
<accession>A0A7R7HY27</accession>
<dbReference type="CDD" id="cd00093">
    <property type="entry name" value="HTH_XRE"/>
    <property type="match status" value="1"/>
</dbReference>
<dbReference type="Pfam" id="PF19054">
    <property type="entry name" value="DUF5753"/>
    <property type="match status" value="1"/>
</dbReference>
<dbReference type="AlphaFoldDB" id="A0A7R7HY27"/>
<proteinExistence type="predicted"/>
<name>A0A7R7HY27_9ACTN</name>
<feature type="domain" description="HTH cro/C1-type" evidence="1">
    <location>
        <begin position="17"/>
        <end position="71"/>
    </location>
</feature>
<dbReference type="GO" id="GO:0003677">
    <property type="term" value="F:DNA binding"/>
    <property type="evidence" value="ECO:0007669"/>
    <property type="project" value="InterPro"/>
</dbReference>
<dbReference type="InterPro" id="IPR001387">
    <property type="entry name" value="Cro/C1-type_HTH"/>
</dbReference>
<dbReference type="InterPro" id="IPR043917">
    <property type="entry name" value="DUF5753"/>
</dbReference>
<organism evidence="2 3">
    <name type="scientific">Actinocatenispora thailandica</name>
    <dbReference type="NCBI Taxonomy" id="227318"/>
    <lineage>
        <taxon>Bacteria</taxon>
        <taxon>Bacillati</taxon>
        <taxon>Actinomycetota</taxon>
        <taxon>Actinomycetes</taxon>
        <taxon>Micromonosporales</taxon>
        <taxon>Micromonosporaceae</taxon>
        <taxon>Actinocatenispora</taxon>
    </lineage>
</organism>
<evidence type="ECO:0000313" key="3">
    <source>
        <dbReference type="Proteomes" id="UP000611640"/>
    </source>
</evidence>
<protein>
    <submittedName>
        <fullName evidence="2">Transcriptional regulator</fullName>
    </submittedName>
</protein>
<dbReference type="Gene3D" id="1.10.260.40">
    <property type="entry name" value="lambda repressor-like DNA-binding domains"/>
    <property type="match status" value="1"/>
</dbReference>
<dbReference type="Pfam" id="PF13560">
    <property type="entry name" value="HTH_31"/>
    <property type="match status" value="1"/>
</dbReference>